<protein>
    <submittedName>
        <fullName evidence="2">Uncharacterized protein</fullName>
    </submittedName>
</protein>
<feature type="region of interest" description="Disordered" evidence="1">
    <location>
        <begin position="89"/>
        <end position="111"/>
    </location>
</feature>
<dbReference type="Proteomes" id="UP001498398">
    <property type="component" value="Unassembled WGS sequence"/>
</dbReference>
<proteinExistence type="predicted"/>
<evidence type="ECO:0000256" key="1">
    <source>
        <dbReference type="SAM" id="MobiDB-lite"/>
    </source>
</evidence>
<evidence type="ECO:0000313" key="2">
    <source>
        <dbReference type="EMBL" id="KAK7458701.1"/>
    </source>
</evidence>
<name>A0ABR1JGG5_9AGAR</name>
<reference evidence="2 3" key="1">
    <citation type="submission" date="2024-01" db="EMBL/GenBank/DDBJ databases">
        <title>A draft genome for the cacao thread blight pathogen Marasmiellus scandens.</title>
        <authorList>
            <person name="Baruah I.K."/>
            <person name="Leung J."/>
            <person name="Bukari Y."/>
            <person name="Amoako-Attah I."/>
            <person name="Meinhardt L.W."/>
            <person name="Bailey B.A."/>
            <person name="Cohen S.P."/>
        </authorList>
    </citation>
    <scope>NUCLEOTIDE SEQUENCE [LARGE SCALE GENOMIC DNA]</scope>
    <source>
        <strain evidence="2 3">GH-19</strain>
    </source>
</reference>
<dbReference type="EMBL" id="JBANRG010000017">
    <property type="protein sequence ID" value="KAK7458701.1"/>
    <property type="molecule type" value="Genomic_DNA"/>
</dbReference>
<accession>A0ABR1JGG5</accession>
<organism evidence="2 3">
    <name type="scientific">Marasmiellus scandens</name>
    <dbReference type="NCBI Taxonomy" id="2682957"/>
    <lineage>
        <taxon>Eukaryota</taxon>
        <taxon>Fungi</taxon>
        <taxon>Dikarya</taxon>
        <taxon>Basidiomycota</taxon>
        <taxon>Agaricomycotina</taxon>
        <taxon>Agaricomycetes</taxon>
        <taxon>Agaricomycetidae</taxon>
        <taxon>Agaricales</taxon>
        <taxon>Marasmiineae</taxon>
        <taxon>Omphalotaceae</taxon>
        <taxon>Marasmiellus</taxon>
    </lineage>
</organism>
<gene>
    <name evidence="2" type="ORF">VKT23_009701</name>
</gene>
<sequence>MEKQFTADYPTRELHHATPALEISVRYYSDEIFPVLKLRPELAISFRIIRDMLKQRALLKSAEESVLATAAFGFQEEPQLWGEEVVVVEDEEGDSEEEVEDEEEEEDNRTG</sequence>
<comment type="caution">
    <text evidence="2">The sequence shown here is derived from an EMBL/GenBank/DDBJ whole genome shotgun (WGS) entry which is preliminary data.</text>
</comment>
<keyword evidence="3" id="KW-1185">Reference proteome</keyword>
<evidence type="ECO:0000313" key="3">
    <source>
        <dbReference type="Proteomes" id="UP001498398"/>
    </source>
</evidence>